<gene>
    <name evidence="2" type="ORF">EXIGLDRAFT_741864</name>
</gene>
<dbReference type="InParanoid" id="A0A165DJY7"/>
<dbReference type="AlphaFoldDB" id="A0A165DJY7"/>
<feature type="transmembrane region" description="Helical" evidence="1">
    <location>
        <begin position="235"/>
        <end position="253"/>
    </location>
</feature>
<reference evidence="2 3" key="1">
    <citation type="journal article" date="2016" name="Mol. Biol. Evol.">
        <title>Comparative Genomics of Early-Diverging Mushroom-Forming Fungi Provides Insights into the Origins of Lignocellulose Decay Capabilities.</title>
        <authorList>
            <person name="Nagy L.G."/>
            <person name="Riley R."/>
            <person name="Tritt A."/>
            <person name="Adam C."/>
            <person name="Daum C."/>
            <person name="Floudas D."/>
            <person name="Sun H."/>
            <person name="Yadav J.S."/>
            <person name="Pangilinan J."/>
            <person name="Larsson K.H."/>
            <person name="Matsuura K."/>
            <person name="Barry K."/>
            <person name="Labutti K."/>
            <person name="Kuo R."/>
            <person name="Ohm R.A."/>
            <person name="Bhattacharya S.S."/>
            <person name="Shirouzu T."/>
            <person name="Yoshinaga Y."/>
            <person name="Martin F.M."/>
            <person name="Grigoriev I.V."/>
            <person name="Hibbett D.S."/>
        </authorList>
    </citation>
    <scope>NUCLEOTIDE SEQUENCE [LARGE SCALE GENOMIC DNA]</scope>
    <source>
        <strain evidence="2 3">HHB12029</strain>
    </source>
</reference>
<feature type="transmembrane region" description="Helical" evidence="1">
    <location>
        <begin position="92"/>
        <end position="109"/>
    </location>
</feature>
<evidence type="ECO:0000313" key="2">
    <source>
        <dbReference type="EMBL" id="KZV84730.1"/>
    </source>
</evidence>
<feature type="transmembrane region" description="Helical" evidence="1">
    <location>
        <begin position="115"/>
        <end position="136"/>
    </location>
</feature>
<keyword evidence="1" id="KW-0472">Membrane</keyword>
<evidence type="ECO:0000313" key="3">
    <source>
        <dbReference type="Proteomes" id="UP000077266"/>
    </source>
</evidence>
<protein>
    <recommendedName>
        <fullName evidence="4">Membrane permease</fullName>
    </recommendedName>
</protein>
<evidence type="ECO:0008006" key="4">
    <source>
        <dbReference type="Google" id="ProtNLM"/>
    </source>
</evidence>
<dbReference type="STRING" id="1314781.A0A165DJY7"/>
<feature type="transmembrane region" description="Helical" evidence="1">
    <location>
        <begin position="18"/>
        <end position="40"/>
    </location>
</feature>
<name>A0A165DJY7_EXIGL</name>
<feature type="transmembrane region" description="Helical" evidence="1">
    <location>
        <begin position="148"/>
        <end position="171"/>
    </location>
</feature>
<dbReference type="OrthoDB" id="5586934at2759"/>
<accession>A0A165DJY7</accession>
<feature type="transmembrane region" description="Helical" evidence="1">
    <location>
        <begin position="60"/>
        <end position="80"/>
    </location>
</feature>
<organism evidence="2 3">
    <name type="scientific">Exidia glandulosa HHB12029</name>
    <dbReference type="NCBI Taxonomy" id="1314781"/>
    <lineage>
        <taxon>Eukaryota</taxon>
        <taxon>Fungi</taxon>
        <taxon>Dikarya</taxon>
        <taxon>Basidiomycota</taxon>
        <taxon>Agaricomycotina</taxon>
        <taxon>Agaricomycetes</taxon>
        <taxon>Auriculariales</taxon>
        <taxon>Exidiaceae</taxon>
        <taxon>Exidia</taxon>
    </lineage>
</organism>
<keyword evidence="1" id="KW-1133">Transmembrane helix</keyword>
<keyword evidence="1" id="KW-0812">Transmembrane</keyword>
<dbReference type="EMBL" id="KV426213">
    <property type="protein sequence ID" value="KZV84730.1"/>
    <property type="molecule type" value="Genomic_DNA"/>
</dbReference>
<dbReference type="Proteomes" id="UP000077266">
    <property type="component" value="Unassembled WGS sequence"/>
</dbReference>
<proteinExistence type="predicted"/>
<keyword evidence="3" id="KW-1185">Reference proteome</keyword>
<evidence type="ECO:0000256" key="1">
    <source>
        <dbReference type="SAM" id="Phobius"/>
    </source>
</evidence>
<sequence>MPILPTSHSEGASWKDGIFLKIVNVIVYLVLLGSNIFTLAGPEWGYHHYARDTYFTPAWWSWYIWSAIHLLLFGFIIYQFFPEGKRTIIDGVGWRFPLLTVVNAVYVNVWNRGHYIVAFIFALIVSAAVSHTYYVVKRDHRSESLNDELWVHLPFGLWHGWTTVLVFVTAFEAFGTSTLNHAGIATKVLVFLSLFFLESTSAAYSFGNADGDISGSVAITWSLFAIFDHQRSSRFIHWSALAFAILSLVWLVRSAYLISKRSRGGILEPERAPLIGGGH</sequence>